<feature type="signal peptide" evidence="1">
    <location>
        <begin position="1"/>
        <end position="20"/>
    </location>
</feature>
<feature type="domain" description="C1q" evidence="2">
    <location>
        <begin position="142"/>
        <end position="192"/>
    </location>
</feature>
<protein>
    <recommendedName>
        <fullName evidence="2">C1q domain-containing protein</fullName>
    </recommendedName>
</protein>
<dbReference type="Pfam" id="PF00386">
    <property type="entry name" value="C1q"/>
    <property type="match status" value="1"/>
</dbReference>
<reference evidence="3 4" key="1">
    <citation type="submission" date="2017-01" db="EMBL/GenBank/DDBJ databases">
        <authorList>
            <person name="Mah S.A."/>
            <person name="Swanson W.J."/>
            <person name="Moy G.W."/>
            <person name="Vacquier V.D."/>
        </authorList>
    </citation>
    <scope>NUCLEOTIDE SEQUENCE [LARGE SCALE GENOMIC DNA]</scope>
    <source>
        <strain evidence="3 4">DSM 18014</strain>
    </source>
</reference>
<sequence length="301" mass="32859">MKKCKFLLITILLFFQLCNSQVGINTSNPQKKFHIDGNRDNPATGIPNNIQTANDFTIDSNGNVGVGTITPLVKLDLRSAGSNNSLAIGNTSQTATQVSAGAVRYAPVNGGVIQYSDGTAWFQLKTPDIEKTNVVARIRAAAFQAQYQFPYNTDKKVTQFEKFTDNKNAFDPSSGEFTAPRNGIYLLTFTYDMVRYWVLKGGVIEVDFVKITETGATSVEKRCVRSLASYGDNSGVTYARQSQIGGSCVGAIPLTTNEKVYATIRQTTYNGNLSMRLPSSTAVNDLSNPEQGFNHLTITEQ</sequence>
<organism evidence="3 4">
    <name type="scientific">Chryseobacterium gambrini</name>
    <dbReference type="NCBI Taxonomy" id="373672"/>
    <lineage>
        <taxon>Bacteria</taxon>
        <taxon>Pseudomonadati</taxon>
        <taxon>Bacteroidota</taxon>
        <taxon>Flavobacteriia</taxon>
        <taxon>Flavobacteriales</taxon>
        <taxon>Weeksellaceae</taxon>
        <taxon>Chryseobacterium group</taxon>
        <taxon>Chryseobacterium</taxon>
    </lineage>
</organism>
<dbReference type="SUPFAM" id="SSF49842">
    <property type="entry name" value="TNF-like"/>
    <property type="match status" value="1"/>
</dbReference>
<gene>
    <name evidence="3" type="ORF">SAMN05421785_12015</name>
</gene>
<name>A0A1N7QW65_9FLAO</name>
<evidence type="ECO:0000259" key="2">
    <source>
        <dbReference type="Pfam" id="PF00386"/>
    </source>
</evidence>
<dbReference type="AlphaFoldDB" id="A0A1N7QW65"/>
<dbReference type="InterPro" id="IPR008983">
    <property type="entry name" value="Tumour_necrosis_fac-like_dom"/>
</dbReference>
<dbReference type="Proteomes" id="UP000185781">
    <property type="component" value="Unassembled WGS sequence"/>
</dbReference>
<dbReference type="Gene3D" id="2.60.120.40">
    <property type="match status" value="1"/>
</dbReference>
<evidence type="ECO:0000313" key="4">
    <source>
        <dbReference type="Proteomes" id="UP000185781"/>
    </source>
</evidence>
<keyword evidence="1" id="KW-0732">Signal</keyword>
<dbReference type="STRING" id="373672.SAMN05421785_12015"/>
<evidence type="ECO:0000313" key="3">
    <source>
        <dbReference type="EMBL" id="SIT27044.1"/>
    </source>
</evidence>
<proteinExistence type="predicted"/>
<dbReference type="OrthoDB" id="1240046at2"/>
<evidence type="ECO:0000256" key="1">
    <source>
        <dbReference type="SAM" id="SignalP"/>
    </source>
</evidence>
<feature type="chain" id="PRO_5013179166" description="C1q domain-containing protein" evidence="1">
    <location>
        <begin position="21"/>
        <end position="301"/>
    </location>
</feature>
<dbReference type="EMBL" id="FTOV01000020">
    <property type="protein sequence ID" value="SIT27044.1"/>
    <property type="molecule type" value="Genomic_DNA"/>
</dbReference>
<dbReference type="InterPro" id="IPR001073">
    <property type="entry name" value="C1q_dom"/>
</dbReference>
<dbReference type="RefSeq" id="WP_076396359.1">
    <property type="nucleotide sequence ID" value="NZ_FTOV01000020.1"/>
</dbReference>
<accession>A0A1N7QW65</accession>